<dbReference type="OrthoDB" id="2355173at2"/>
<comment type="similarity">
    <text evidence="1">Belongs to the AHA1 family.</text>
</comment>
<reference evidence="4 5" key="1">
    <citation type="submission" date="2018-09" db="EMBL/GenBank/DDBJ databases">
        <title>Genome sequencing of strain 6GH32-13.</title>
        <authorList>
            <person name="Weon H.-Y."/>
            <person name="Heo J."/>
            <person name="Kwon S.-W."/>
        </authorList>
    </citation>
    <scope>NUCLEOTIDE SEQUENCE [LARGE SCALE GENOMIC DNA]</scope>
    <source>
        <strain evidence="4 5">5GH32-13</strain>
    </source>
</reference>
<sequence>MTPDLISTANTLINATPAQVWQALVDPAAIKQFMFGATVRSEWKKGSRITWKGEWKGTQYEDKGEILDIQPPHRLQYSHYSPLTGQEDKPENYHTVTIDLLAKGDRTSVSLSQDNNRSEESRQESDKNWAAMLQSLKKVVEDNIPPTI</sequence>
<evidence type="ECO:0000256" key="1">
    <source>
        <dbReference type="ARBA" id="ARBA00006817"/>
    </source>
</evidence>
<feature type="region of interest" description="Disordered" evidence="2">
    <location>
        <begin position="107"/>
        <end position="128"/>
    </location>
</feature>
<dbReference type="KEGG" id="pseg:D3H65_30265"/>
<dbReference type="InterPro" id="IPR013538">
    <property type="entry name" value="ASHA1/2-like_C"/>
</dbReference>
<evidence type="ECO:0000313" key="4">
    <source>
        <dbReference type="EMBL" id="AXY78017.1"/>
    </source>
</evidence>
<proteinExistence type="inferred from homology"/>
<feature type="domain" description="Activator of Hsp90 ATPase homologue 1/2-like C-terminal" evidence="3">
    <location>
        <begin position="14"/>
        <end position="141"/>
    </location>
</feature>
<dbReference type="Gene3D" id="3.30.530.20">
    <property type="match status" value="1"/>
</dbReference>
<organism evidence="4 5">
    <name type="scientific">Paraflavitalea soli</name>
    <dbReference type="NCBI Taxonomy" id="2315862"/>
    <lineage>
        <taxon>Bacteria</taxon>
        <taxon>Pseudomonadati</taxon>
        <taxon>Bacteroidota</taxon>
        <taxon>Chitinophagia</taxon>
        <taxon>Chitinophagales</taxon>
        <taxon>Chitinophagaceae</taxon>
        <taxon>Paraflavitalea</taxon>
    </lineage>
</organism>
<dbReference type="Proteomes" id="UP000263900">
    <property type="component" value="Chromosome"/>
</dbReference>
<name>A0A3B7MVP7_9BACT</name>
<feature type="compositionally biased region" description="Basic and acidic residues" evidence="2">
    <location>
        <begin position="116"/>
        <end position="127"/>
    </location>
</feature>
<evidence type="ECO:0000259" key="3">
    <source>
        <dbReference type="Pfam" id="PF08327"/>
    </source>
</evidence>
<evidence type="ECO:0000256" key="2">
    <source>
        <dbReference type="SAM" id="MobiDB-lite"/>
    </source>
</evidence>
<protein>
    <submittedName>
        <fullName evidence="4">SRPBCC domain-containing protein</fullName>
    </submittedName>
</protein>
<dbReference type="AlphaFoldDB" id="A0A3B7MVP7"/>
<dbReference type="Pfam" id="PF08327">
    <property type="entry name" value="AHSA1"/>
    <property type="match status" value="1"/>
</dbReference>
<dbReference type="SUPFAM" id="SSF55961">
    <property type="entry name" value="Bet v1-like"/>
    <property type="match status" value="1"/>
</dbReference>
<gene>
    <name evidence="4" type="ORF">D3H65_30265</name>
</gene>
<dbReference type="RefSeq" id="WP_119053890.1">
    <property type="nucleotide sequence ID" value="NZ_CP032157.1"/>
</dbReference>
<dbReference type="InterPro" id="IPR023393">
    <property type="entry name" value="START-like_dom_sf"/>
</dbReference>
<evidence type="ECO:0000313" key="5">
    <source>
        <dbReference type="Proteomes" id="UP000263900"/>
    </source>
</evidence>
<accession>A0A3B7MVP7</accession>
<dbReference type="EMBL" id="CP032157">
    <property type="protein sequence ID" value="AXY78017.1"/>
    <property type="molecule type" value="Genomic_DNA"/>
</dbReference>
<keyword evidence="5" id="KW-1185">Reference proteome</keyword>